<accession>A0A830CD18</accession>
<dbReference type="EMBL" id="BMAC01000427">
    <property type="protein sequence ID" value="GFP96222.1"/>
    <property type="molecule type" value="Genomic_DNA"/>
</dbReference>
<protein>
    <submittedName>
        <fullName evidence="2">Protein suppressor of gene silencing 3</fullName>
    </submittedName>
</protein>
<proteinExistence type="predicted"/>
<feature type="compositionally biased region" description="Acidic residues" evidence="1">
    <location>
        <begin position="16"/>
        <end position="36"/>
    </location>
</feature>
<reference evidence="2" key="1">
    <citation type="submission" date="2020-07" db="EMBL/GenBank/DDBJ databases">
        <title>Ethylene signaling mediates host invasion by parasitic plants.</title>
        <authorList>
            <person name="Yoshida S."/>
        </authorList>
    </citation>
    <scope>NUCLEOTIDE SEQUENCE</scope>
    <source>
        <strain evidence="2">Okayama</strain>
    </source>
</reference>
<evidence type="ECO:0000313" key="2">
    <source>
        <dbReference type="EMBL" id="GFP96222.1"/>
    </source>
</evidence>
<sequence length="191" mass="21606">MPRLLFGVCDVDDGGEEFDDVDDSDDDLLSEGFDSDESQKSHETRKNRWFKELFQCLDELTVEQINEPERQWHYPGEAPQSLAELLDETLKRKGTSAVLVLAGKAFGKRKGLKESADKQVVRPPMVVITNAQLERDENEKISDDNKAEKHCLATDGEVVMTISAIVLGLTCRESSFDTHSAYWCKYELANF</sequence>
<gene>
    <name evidence="2" type="ORF">PHJA_001766300</name>
</gene>
<name>A0A830CD18_9LAMI</name>
<comment type="caution">
    <text evidence="2">The sequence shown here is derived from an EMBL/GenBank/DDBJ whole genome shotgun (WGS) entry which is preliminary data.</text>
</comment>
<evidence type="ECO:0000256" key="1">
    <source>
        <dbReference type="SAM" id="MobiDB-lite"/>
    </source>
</evidence>
<dbReference type="AlphaFoldDB" id="A0A830CD18"/>
<dbReference type="PANTHER" id="PTHR46602:SF1">
    <property type="entry name" value="PROTEIN SUPPRESSOR OF GENE SILENCING 3"/>
    <property type="match status" value="1"/>
</dbReference>
<dbReference type="GO" id="GO:0051607">
    <property type="term" value="P:defense response to virus"/>
    <property type="evidence" value="ECO:0007669"/>
    <property type="project" value="InterPro"/>
</dbReference>
<dbReference type="PANTHER" id="PTHR46602">
    <property type="entry name" value="PROTEIN SUPPRESSOR OF GENE SILENCING 3"/>
    <property type="match status" value="1"/>
</dbReference>
<dbReference type="Proteomes" id="UP000653305">
    <property type="component" value="Unassembled WGS sequence"/>
</dbReference>
<dbReference type="OrthoDB" id="1745978at2759"/>
<feature type="region of interest" description="Disordered" evidence="1">
    <location>
        <begin position="16"/>
        <end position="41"/>
    </location>
</feature>
<dbReference type="GO" id="GO:0031047">
    <property type="term" value="P:regulatory ncRNA-mediated gene silencing"/>
    <property type="evidence" value="ECO:0007669"/>
    <property type="project" value="InterPro"/>
</dbReference>
<keyword evidence="3" id="KW-1185">Reference proteome</keyword>
<organism evidence="2 3">
    <name type="scientific">Phtheirospermum japonicum</name>
    <dbReference type="NCBI Taxonomy" id="374723"/>
    <lineage>
        <taxon>Eukaryota</taxon>
        <taxon>Viridiplantae</taxon>
        <taxon>Streptophyta</taxon>
        <taxon>Embryophyta</taxon>
        <taxon>Tracheophyta</taxon>
        <taxon>Spermatophyta</taxon>
        <taxon>Magnoliopsida</taxon>
        <taxon>eudicotyledons</taxon>
        <taxon>Gunneridae</taxon>
        <taxon>Pentapetalae</taxon>
        <taxon>asterids</taxon>
        <taxon>lamiids</taxon>
        <taxon>Lamiales</taxon>
        <taxon>Orobanchaceae</taxon>
        <taxon>Orobanchaceae incertae sedis</taxon>
        <taxon>Phtheirospermum</taxon>
    </lineage>
</organism>
<evidence type="ECO:0000313" key="3">
    <source>
        <dbReference type="Proteomes" id="UP000653305"/>
    </source>
</evidence>
<dbReference type="InterPro" id="IPR044287">
    <property type="entry name" value="SGS3"/>
</dbReference>